<gene>
    <name evidence="5" type="ORF">POCTA_138.1.T1070122</name>
</gene>
<comment type="caution">
    <text evidence="5">The sequence shown here is derived from an EMBL/GenBank/DDBJ whole genome shotgun (WGS) entry which is preliminary data.</text>
</comment>
<protein>
    <recommendedName>
        <fullName evidence="7">F-box domain-containing protein</fullName>
    </recommendedName>
</protein>
<feature type="domain" description="F-box" evidence="4">
    <location>
        <begin position="324"/>
        <end position="354"/>
    </location>
</feature>
<dbReference type="EMBL" id="CAJJDP010000107">
    <property type="protein sequence ID" value="CAD8194731.1"/>
    <property type="molecule type" value="Genomic_DNA"/>
</dbReference>
<evidence type="ECO:0000259" key="3">
    <source>
        <dbReference type="Pfam" id="PF00432"/>
    </source>
</evidence>
<name>A0A8S1X1E7_PAROT</name>
<dbReference type="OrthoDB" id="310904at2759"/>
<dbReference type="InterPro" id="IPR001810">
    <property type="entry name" value="F-box_dom"/>
</dbReference>
<dbReference type="Proteomes" id="UP000683925">
    <property type="component" value="Unassembled WGS sequence"/>
</dbReference>
<keyword evidence="6" id="KW-1185">Reference proteome</keyword>
<dbReference type="AlphaFoldDB" id="A0A8S1X1E7"/>
<evidence type="ECO:0000313" key="5">
    <source>
        <dbReference type="EMBL" id="CAD8194731.1"/>
    </source>
</evidence>
<dbReference type="InterPro" id="IPR045089">
    <property type="entry name" value="PGGT1B-like"/>
</dbReference>
<dbReference type="GO" id="GO:0004660">
    <property type="term" value="F:protein farnesyltransferase activity"/>
    <property type="evidence" value="ECO:0007669"/>
    <property type="project" value="TreeGrafter"/>
</dbReference>
<dbReference type="GO" id="GO:0046872">
    <property type="term" value="F:metal ion binding"/>
    <property type="evidence" value="ECO:0007669"/>
    <property type="project" value="UniProtKB-KW"/>
</dbReference>
<dbReference type="InterPro" id="IPR001330">
    <property type="entry name" value="Prenyltrans"/>
</dbReference>
<proteinExistence type="predicted"/>
<dbReference type="Pfam" id="PF00432">
    <property type="entry name" value="Prenyltrans"/>
    <property type="match status" value="1"/>
</dbReference>
<evidence type="ECO:0000259" key="4">
    <source>
        <dbReference type="Pfam" id="PF00646"/>
    </source>
</evidence>
<keyword evidence="2" id="KW-0677">Repeat</keyword>
<dbReference type="PANTHER" id="PTHR11774">
    <property type="entry name" value="GERANYLGERANYL TRANSFERASE TYPE BETA SUBUNIT"/>
    <property type="match status" value="1"/>
</dbReference>
<evidence type="ECO:0000256" key="2">
    <source>
        <dbReference type="ARBA" id="ARBA00022737"/>
    </source>
</evidence>
<reference evidence="5" key="1">
    <citation type="submission" date="2021-01" db="EMBL/GenBank/DDBJ databases">
        <authorList>
            <consortium name="Genoscope - CEA"/>
            <person name="William W."/>
        </authorList>
    </citation>
    <scope>NUCLEOTIDE SEQUENCE</scope>
</reference>
<evidence type="ECO:0000256" key="1">
    <source>
        <dbReference type="ARBA" id="ARBA00022723"/>
    </source>
</evidence>
<keyword evidence="1" id="KW-0479">Metal-binding</keyword>
<dbReference type="Pfam" id="PF00646">
    <property type="entry name" value="F-box"/>
    <property type="match status" value="1"/>
</dbReference>
<sequence>MNQILYILQLPKIRKQYQMNKMKKSPKRQWRINTTQHIVYEQLNKLELLTDTHIKYCTKRLLNSGYSIFYLDVGQLWCIYWPLNALSILQDDVSKYENQIIQYLETFKIGGFTGGPIQLEHLAPTFSSLLSLFILSTPAALELIDRQGLKEFFWSVQDQAEKGSYLMHINGEADIRAVYIVVIMVFILKLDPKLLEGCAEYIASCQTYEGGIDFCQINNLIILSISLFDTQHIFLIKKNHRFKQQICLHIHQNNIYFIYQQIKINPKYMLNKLQQELDELNKKQKQTQTRINKLFYSVEDVYIRQHSINHPILPNPNLICKIRPEIINQIFDFLDYSSFLQFRLVSQNTNNQILYLLSLKLHKKEQLLQNNQIEQKEIISSHPELNQELESLCVEFNKSLEDIKKIRRQDICELASFRIPPAILEKVLKYLTILLTENYVEQQYNWHLSMRLITNCNFLNQLLNFDILLVPDDKLKLIQDIITLEEKMVYSSSLFSYYIYKYIRTIVILRQQPQYKLIFQVSQMRLEETKLKQSIEKLQKIIK</sequence>
<feature type="domain" description="Prenyltransferase alpha-alpha toroid" evidence="3">
    <location>
        <begin position="48"/>
        <end position="212"/>
    </location>
</feature>
<organism evidence="5 6">
    <name type="scientific">Paramecium octaurelia</name>
    <dbReference type="NCBI Taxonomy" id="43137"/>
    <lineage>
        <taxon>Eukaryota</taxon>
        <taxon>Sar</taxon>
        <taxon>Alveolata</taxon>
        <taxon>Ciliophora</taxon>
        <taxon>Intramacronucleata</taxon>
        <taxon>Oligohymenophorea</taxon>
        <taxon>Peniculida</taxon>
        <taxon>Parameciidae</taxon>
        <taxon>Paramecium</taxon>
    </lineage>
</organism>
<dbReference type="GO" id="GO:0005965">
    <property type="term" value="C:protein farnesyltransferase complex"/>
    <property type="evidence" value="ECO:0007669"/>
    <property type="project" value="TreeGrafter"/>
</dbReference>
<evidence type="ECO:0000313" key="6">
    <source>
        <dbReference type="Proteomes" id="UP000683925"/>
    </source>
</evidence>
<dbReference type="PANTHER" id="PTHR11774:SF6">
    <property type="entry name" value="PROTEIN FARNESYLTRANSFERASE SUBUNIT BETA"/>
    <property type="match status" value="1"/>
</dbReference>
<evidence type="ECO:0008006" key="7">
    <source>
        <dbReference type="Google" id="ProtNLM"/>
    </source>
</evidence>
<accession>A0A8S1X1E7</accession>